<evidence type="ECO:0000313" key="2">
    <source>
        <dbReference type="EMBL" id="KGM91789.1"/>
    </source>
</evidence>
<dbReference type="RefSeq" id="XP_010761962.1">
    <property type="nucleotide sequence ID" value="XM_010763660.1"/>
</dbReference>
<keyword evidence="3" id="KW-1185">Reference proteome</keyword>
<organism evidence="2 3">
    <name type="scientific">Paracoccidioides brasiliensis (strain Pb18)</name>
    <dbReference type="NCBI Taxonomy" id="502780"/>
    <lineage>
        <taxon>Eukaryota</taxon>
        <taxon>Fungi</taxon>
        <taxon>Dikarya</taxon>
        <taxon>Ascomycota</taxon>
        <taxon>Pezizomycotina</taxon>
        <taxon>Eurotiomycetes</taxon>
        <taxon>Eurotiomycetidae</taxon>
        <taxon>Onygenales</taxon>
        <taxon>Ajellomycetaceae</taxon>
        <taxon>Paracoccidioides</taxon>
    </lineage>
</organism>
<dbReference type="HOGENOM" id="CLU_2373387_0_0_1"/>
<feature type="region of interest" description="Disordered" evidence="1">
    <location>
        <begin position="75"/>
        <end position="95"/>
    </location>
</feature>
<sequence>MDVTEGVNGLPKSGDLWLLVGYIVDQCGCKSAVHERSRAAQTPSSTFGLHGPQRSTLRVIFVSLNFRGADQTGVVMTSDTNPGKTISTPSNLYQN</sequence>
<dbReference type="GeneID" id="22588000"/>
<dbReference type="VEuPathDB" id="FungiDB:PADG_12103"/>
<dbReference type="EMBL" id="KN275964">
    <property type="protein sequence ID" value="KGM91789.1"/>
    <property type="molecule type" value="Genomic_DNA"/>
</dbReference>
<protein>
    <submittedName>
        <fullName evidence="2">Uncharacterized protein</fullName>
    </submittedName>
</protein>
<dbReference type="OrthoDB" id="10631934at2759"/>
<reference evidence="2 3" key="1">
    <citation type="journal article" date="2011" name="PLoS Genet.">
        <title>Comparative genomic analysis of human fungal pathogens causing paracoccidioidomycosis.</title>
        <authorList>
            <person name="Desjardins C.A."/>
            <person name="Champion M.D."/>
            <person name="Holder J.W."/>
            <person name="Muszewska A."/>
            <person name="Goldberg J."/>
            <person name="Bailao A.M."/>
            <person name="Brigido M.M."/>
            <person name="Ferreira M.E."/>
            <person name="Garcia A.M."/>
            <person name="Grynberg M."/>
            <person name="Gujja S."/>
            <person name="Heiman D.I."/>
            <person name="Henn M.R."/>
            <person name="Kodira C.D."/>
            <person name="Leon-Narvaez H."/>
            <person name="Longo L.V."/>
            <person name="Ma L.J."/>
            <person name="Malavazi I."/>
            <person name="Matsuo A.L."/>
            <person name="Morais F.V."/>
            <person name="Pereira M."/>
            <person name="Rodriguez-Brito S."/>
            <person name="Sakthikumar S."/>
            <person name="Salem-Izacc S.M."/>
            <person name="Sykes S.M."/>
            <person name="Teixeira M.M."/>
            <person name="Vallejo M.C."/>
            <person name="Walter M.E."/>
            <person name="Yandava C."/>
            <person name="Young S."/>
            <person name="Zeng Q."/>
            <person name="Zucker J."/>
            <person name="Felipe M.S."/>
            <person name="Goldman G.H."/>
            <person name="Haas B.J."/>
            <person name="McEwen J.G."/>
            <person name="Nino-Vega G."/>
            <person name="Puccia R."/>
            <person name="San-Blas G."/>
            <person name="Soares C.M."/>
            <person name="Birren B.W."/>
            <person name="Cuomo C.A."/>
        </authorList>
    </citation>
    <scope>NUCLEOTIDE SEQUENCE [LARGE SCALE GENOMIC DNA]</scope>
    <source>
        <strain evidence="2 3">Pb18</strain>
    </source>
</reference>
<gene>
    <name evidence="2" type="ORF">PADG_12103</name>
</gene>
<dbReference type="InParanoid" id="A0A0A0HRH9"/>
<dbReference type="KEGG" id="pbn:PADG_12103"/>
<proteinExistence type="predicted"/>
<dbReference type="AlphaFoldDB" id="A0A0A0HRH9"/>
<accession>A0A0A0HRH9</accession>
<dbReference type="eggNOG" id="ENOG502T496">
    <property type="taxonomic scope" value="Eukaryota"/>
</dbReference>
<name>A0A0A0HRH9_PARBD</name>
<evidence type="ECO:0000256" key="1">
    <source>
        <dbReference type="SAM" id="MobiDB-lite"/>
    </source>
</evidence>
<dbReference type="Proteomes" id="UP000001628">
    <property type="component" value="Unassembled WGS sequence"/>
</dbReference>
<evidence type="ECO:0000313" key="3">
    <source>
        <dbReference type="Proteomes" id="UP000001628"/>
    </source>
</evidence>